<reference evidence="6 7" key="1">
    <citation type="submission" date="2016-01" db="EMBL/GenBank/DDBJ databases">
        <title>Highly variable Streptococcus oralis are common among viridans streptococci isolated from primates.</title>
        <authorList>
            <person name="Denapaite D."/>
            <person name="Rieger M."/>
            <person name="Koendgen S."/>
            <person name="Brueckner R."/>
            <person name="Ochigava I."/>
            <person name="Kappeler P."/>
            <person name="Maetz-Rensing K."/>
            <person name="Leendertz F."/>
            <person name="Hakenbeck R."/>
        </authorList>
    </citation>
    <scope>NUCLEOTIDE SEQUENCE [LARGE SCALE GENOMIC DNA]</scope>
    <source>
        <strain evidence="6 7">DD08</strain>
    </source>
</reference>
<comment type="similarity">
    <text evidence="5">Belongs to the pyruvate, phosphate/water dikinase regulatory protein family. PDRP subfamily.</text>
</comment>
<dbReference type="Pfam" id="PF03618">
    <property type="entry name" value="Kinase-PPPase"/>
    <property type="match status" value="1"/>
</dbReference>
<keyword evidence="1 5" id="KW-0723">Serine/threonine-protein kinase</keyword>
<organism evidence="6 7">
    <name type="scientific">Streptococcus cristatus</name>
    <dbReference type="NCBI Taxonomy" id="45634"/>
    <lineage>
        <taxon>Bacteria</taxon>
        <taxon>Bacillati</taxon>
        <taxon>Bacillota</taxon>
        <taxon>Bacilli</taxon>
        <taxon>Lactobacillales</taxon>
        <taxon>Streptococcaceae</taxon>
        <taxon>Streptococcus</taxon>
    </lineage>
</organism>
<proteinExistence type="inferred from homology"/>
<dbReference type="GO" id="GO:0016776">
    <property type="term" value="F:phosphotransferase activity, phosphate group as acceptor"/>
    <property type="evidence" value="ECO:0007669"/>
    <property type="project" value="UniProtKB-UniRule"/>
</dbReference>
<feature type="binding site" evidence="5">
    <location>
        <begin position="151"/>
        <end position="158"/>
    </location>
    <ligand>
        <name>ADP</name>
        <dbReference type="ChEBI" id="CHEBI:456216"/>
    </ligand>
</feature>
<dbReference type="NCBIfam" id="NF003742">
    <property type="entry name" value="PRK05339.1"/>
    <property type="match status" value="1"/>
</dbReference>
<dbReference type="HAMAP" id="MF_00921">
    <property type="entry name" value="PDRP"/>
    <property type="match status" value="1"/>
</dbReference>
<evidence type="ECO:0000256" key="3">
    <source>
        <dbReference type="ARBA" id="ARBA00022741"/>
    </source>
</evidence>
<evidence type="ECO:0000256" key="4">
    <source>
        <dbReference type="ARBA" id="ARBA00022777"/>
    </source>
</evidence>
<protein>
    <recommendedName>
        <fullName evidence="5">Putative pyruvate, phosphate dikinase regulatory protein</fullName>
        <shortName evidence="5">PPDK regulatory protein</shortName>
        <ecNumber evidence="5">2.7.11.32</ecNumber>
        <ecNumber evidence="5">2.7.4.27</ecNumber>
    </recommendedName>
</protein>
<dbReference type="RefSeq" id="WP_061422780.1">
    <property type="nucleotide sequence ID" value="NZ_KQ969062.1"/>
</dbReference>
<dbReference type="EC" id="2.7.4.27" evidence="5"/>
<name>A0A139N1T4_STRCR</name>
<keyword evidence="2 5" id="KW-0808">Transferase</keyword>
<evidence type="ECO:0000256" key="1">
    <source>
        <dbReference type="ARBA" id="ARBA00022527"/>
    </source>
</evidence>
<keyword evidence="4 5" id="KW-0418">Kinase</keyword>
<evidence type="ECO:0000256" key="5">
    <source>
        <dbReference type="HAMAP-Rule" id="MF_00921"/>
    </source>
</evidence>
<gene>
    <name evidence="6" type="ORF">SCRDD08_01134</name>
</gene>
<dbReference type="PANTHER" id="PTHR31756">
    <property type="entry name" value="PYRUVATE, PHOSPHATE DIKINASE REGULATORY PROTEIN 1, CHLOROPLASTIC"/>
    <property type="match status" value="1"/>
</dbReference>
<comment type="function">
    <text evidence="5">Bifunctional serine/threonine kinase and phosphorylase involved in the regulation of the pyruvate, phosphate dikinase (PPDK) by catalyzing its phosphorylation/dephosphorylation.</text>
</comment>
<dbReference type="EC" id="2.7.11.32" evidence="5"/>
<dbReference type="PANTHER" id="PTHR31756:SF3">
    <property type="entry name" value="PYRUVATE, PHOSPHATE DIKINASE REGULATORY PROTEIN 1, CHLOROPLASTIC"/>
    <property type="match status" value="1"/>
</dbReference>
<comment type="caution">
    <text evidence="6">The sequence shown here is derived from an EMBL/GenBank/DDBJ whole genome shotgun (WGS) entry which is preliminary data.</text>
</comment>
<dbReference type="STRING" id="45634.SCRDD08_01134"/>
<dbReference type="GO" id="GO:0004674">
    <property type="term" value="F:protein serine/threonine kinase activity"/>
    <property type="evidence" value="ECO:0007669"/>
    <property type="project" value="UniProtKB-UniRule"/>
</dbReference>
<dbReference type="Proteomes" id="UP000070377">
    <property type="component" value="Unassembled WGS sequence"/>
</dbReference>
<evidence type="ECO:0000256" key="2">
    <source>
        <dbReference type="ARBA" id="ARBA00022679"/>
    </source>
</evidence>
<dbReference type="GO" id="GO:0005524">
    <property type="term" value="F:ATP binding"/>
    <property type="evidence" value="ECO:0007669"/>
    <property type="project" value="InterPro"/>
</dbReference>
<comment type="catalytic activity">
    <reaction evidence="5">
        <text>N(tele)-phospho-L-histidyl/L-threonyl-[pyruvate, phosphate dikinase] + ADP = N(tele)-phospho-L-histidyl/O-phospho-L-threonyl-[pyruvate, phosphate dikinase] + AMP + H(+)</text>
        <dbReference type="Rhea" id="RHEA:43692"/>
        <dbReference type="Rhea" id="RHEA-COMP:10650"/>
        <dbReference type="Rhea" id="RHEA-COMP:10651"/>
        <dbReference type="ChEBI" id="CHEBI:15378"/>
        <dbReference type="ChEBI" id="CHEBI:30013"/>
        <dbReference type="ChEBI" id="CHEBI:61977"/>
        <dbReference type="ChEBI" id="CHEBI:83586"/>
        <dbReference type="ChEBI" id="CHEBI:456215"/>
        <dbReference type="ChEBI" id="CHEBI:456216"/>
        <dbReference type="EC" id="2.7.11.32"/>
    </reaction>
</comment>
<dbReference type="PATRIC" id="fig|45634.12.peg.1184"/>
<dbReference type="AlphaFoldDB" id="A0A139N1T4"/>
<evidence type="ECO:0000313" key="6">
    <source>
        <dbReference type="EMBL" id="KXT69691.1"/>
    </source>
</evidence>
<dbReference type="InterPro" id="IPR026565">
    <property type="entry name" value="PPDK_reg"/>
</dbReference>
<sequence length="276" mass="31329">MKKEIIVYSISDSLGGTSQRLLSAVSAQYPDLTFNNSYRFPFIDKEQELLEILQDALKDDALVISTLVNGELARLAREFSQNHKLAYIDLMHPFFEIIGEKTGISPIEIPGTLHRLDTEYFNKISAIEFAVKYDDGKSPQGFLESDLVLLGVSRTSKTPLSIFLANKGYKVSNLPLIPEVPLPQVLDKVDKRRIVGLVCEPEKLVKIRSNRLNSLGLSHSTSYTDLEKIYQELDYSKEVFRKYQTEVINITDKSIEETAFLIEDYLKKLDMIGEAK</sequence>
<dbReference type="GO" id="GO:0043531">
    <property type="term" value="F:ADP binding"/>
    <property type="evidence" value="ECO:0007669"/>
    <property type="project" value="UniProtKB-UniRule"/>
</dbReference>
<comment type="catalytic activity">
    <reaction evidence="5">
        <text>N(tele)-phospho-L-histidyl/O-phospho-L-threonyl-[pyruvate, phosphate dikinase] + phosphate + H(+) = N(tele)-phospho-L-histidyl/L-threonyl-[pyruvate, phosphate dikinase] + diphosphate</text>
        <dbReference type="Rhea" id="RHEA:43696"/>
        <dbReference type="Rhea" id="RHEA-COMP:10650"/>
        <dbReference type="Rhea" id="RHEA-COMP:10651"/>
        <dbReference type="ChEBI" id="CHEBI:15378"/>
        <dbReference type="ChEBI" id="CHEBI:30013"/>
        <dbReference type="ChEBI" id="CHEBI:33019"/>
        <dbReference type="ChEBI" id="CHEBI:43474"/>
        <dbReference type="ChEBI" id="CHEBI:61977"/>
        <dbReference type="ChEBI" id="CHEBI:83586"/>
        <dbReference type="EC" id="2.7.4.27"/>
    </reaction>
</comment>
<dbReference type="InterPro" id="IPR005177">
    <property type="entry name" value="Kinase-pyrophosphorylase"/>
</dbReference>
<dbReference type="EMBL" id="LQRD01000042">
    <property type="protein sequence ID" value="KXT69691.1"/>
    <property type="molecule type" value="Genomic_DNA"/>
</dbReference>
<evidence type="ECO:0000313" key="7">
    <source>
        <dbReference type="Proteomes" id="UP000070377"/>
    </source>
</evidence>
<keyword evidence="3 5" id="KW-0547">Nucleotide-binding</keyword>
<accession>A0A139N1T4</accession>